<comment type="subcellular location">
    <subcellularLocation>
        <location evidence="3">Cytoplasm</location>
    </subcellularLocation>
</comment>
<dbReference type="SUPFAM" id="SSF52172">
    <property type="entry name" value="CheY-like"/>
    <property type="match status" value="1"/>
</dbReference>
<dbReference type="InterPro" id="IPR000014">
    <property type="entry name" value="PAS"/>
</dbReference>
<evidence type="ECO:0000256" key="15">
    <source>
        <dbReference type="ARBA" id="ARBA00023012"/>
    </source>
</evidence>
<dbReference type="InterPro" id="IPR001789">
    <property type="entry name" value="Sig_transdc_resp-reg_receiver"/>
</dbReference>
<dbReference type="PANTHER" id="PTHR24421">
    <property type="entry name" value="NITRATE/NITRITE SENSOR PROTEIN NARX-RELATED"/>
    <property type="match status" value="1"/>
</dbReference>
<dbReference type="InterPro" id="IPR035965">
    <property type="entry name" value="PAS-like_dom_sf"/>
</dbReference>
<evidence type="ECO:0000256" key="13">
    <source>
        <dbReference type="ARBA" id="ARBA00022840"/>
    </source>
</evidence>
<feature type="modified residue" description="4-aspartylphosphate" evidence="19">
    <location>
        <position position="54"/>
    </location>
</feature>
<reference evidence="24" key="1">
    <citation type="journal article" date="2021" name="Microb. Physiol.">
        <title>Proteogenomic Insights into the Physiology of Marine, Sulfate-Reducing, Filamentous Desulfonema limicola and Desulfonema magnum.</title>
        <authorList>
            <person name="Schnaars V."/>
            <person name="Wohlbrand L."/>
            <person name="Scheve S."/>
            <person name="Hinrichs C."/>
            <person name="Reinhardt R."/>
            <person name="Rabus R."/>
        </authorList>
    </citation>
    <scope>NUCLEOTIDE SEQUENCE</scope>
    <source>
        <strain evidence="24">4be13</strain>
    </source>
</reference>
<dbReference type="Pfam" id="PF08448">
    <property type="entry name" value="PAS_4"/>
    <property type="match status" value="1"/>
</dbReference>
<evidence type="ECO:0000256" key="4">
    <source>
        <dbReference type="ARBA" id="ARBA00012438"/>
    </source>
</evidence>
<dbReference type="InterPro" id="IPR013656">
    <property type="entry name" value="PAS_4"/>
</dbReference>
<feature type="coiled-coil region" evidence="20">
    <location>
        <begin position="143"/>
        <end position="177"/>
    </location>
</feature>
<protein>
    <recommendedName>
        <fullName evidence="5">Oxygen sensor histidine kinase NreB</fullName>
        <ecNumber evidence="4">2.7.13.3</ecNumber>
    </recommendedName>
    <alternativeName>
        <fullName evidence="18">Nitrogen regulation protein B</fullName>
    </alternativeName>
</protein>
<gene>
    <name evidence="24" type="ORF">dnm_092100</name>
</gene>
<evidence type="ECO:0000256" key="19">
    <source>
        <dbReference type="PROSITE-ProRule" id="PRU00169"/>
    </source>
</evidence>
<evidence type="ECO:0000256" key="7">
    <source>
        <dbReference type="ARBA" id="ARBA00022490"/>
    </source>
</evidence>
<evidence type="ECO:0000256" key="5">
    <source>
        <dbReference type="ARBA" id="ARBA00017322"/>
    </source>
</evidence>
<evidence type="ECO:0000259" key="22">
    <source>
        <dbReference type="PROSITE" id="PS50110"/>
    </source>
</evidence>
<dbReference type="Gene3D" id="3.30.565.10">
    <property type="entry name" value="Histidine kinase-like ATPase, C-terminal domain"/>
    <property type="match status" value="1"/>
</dbReference>
<dbReference type="EMBL" id="CP061800">
    <property type="protein sequence ID" value="QTA93113.1"/>
    <property type="molecule type" value="Genomic_DNA"/>
</dbReference>
<dbReference type="InterPro" id="IPR011712">
    <property type="entry name" value="Sig_transdc_His_kin_sub3_dim/P"/>
</dbReference>
<dbReference type="GO" id="GO:0005524">
    <property type="term" value="F:ATP binding"/>
    <property type="evidence" value="ECO:0007669"/>
    <property type="project" value="UniProtKB-KW"/>
</dbReference>
<evidence type="ECO:0000256" key="16">
    <source>
        <dbReference type="ARBA" id="ARBA00023014"/>
    </source>
</evidence>
<feature type="coiled-coil region" evidence="20">
    <location>
        <begin position="487"/>
        <end position="514"/>
    </location>
</feature>
<evidence type="ECO:0000256" key="12">
    <source>
        <dbReference type="ARBA" id="ARBA00022777"/>
    </source>
</evidence>
<evidence type="ECO:0000256" key="11">
    <source>
        <dbReference type="ARBA" id="ARBA00022741"/>
    </source>
</evidence>
<dbReference type="InterPro" id="IPR000700">
    <property type="entry name" value="PAS-assoc_C"/>
</dbReference>
<evidence type="ECO:0000259" key="21">
    <source>
        <dbReference type="PROSITE" id="PS50109"/>
    </source>
</evidence>
<evidence type="ECO:0000256" key="6">
    <source>
        <dbReference type="ARBA" id="ARBA00022485"/>
    </source>
</evidence>
<dbReference type="InterPro" id="IPR005467">
    <property type="entry name" value="His_kinase_dom"/>
</dbReference>
<dbReference type="GO" id="GO:0051539">
    <property type="term" value="F:4 iron, 4 sulfur cluster binding"/>
    <property type="evidence" value="ECO:0007669"/>
    <property type="project" value="UniProtKB-KW"/>
</dbReference>
<evidence type="ECO:0000256" key="1">
    <source>
        <dbReference type="ARBA" id="ARBA00000085"/>
    </source>
</evidence>
<feature type="domain" description="Response regulatory" evidence="22">
    <location>
        <begin position="5"/>
        <end position="119"/>
    </location>
</feature>
<evidence type="ECO:0000256" key="10">
    <source>
        <dbReference type="ARBA" id="ARBA00022723"/>
    </source>
</evidence>
<evidence type="ECO:0000256" key="20">
    <source>
        <dbReference type="SAM" id="Coils"/>
    </source>
</evidence>
<comment type="catalytic activity">
    <reaction evidence="1">
        <text>ATP + protein L-histidine = ADP + protein N-phospho-L-histidine.</text>
        <dbReference type="EC" id="2.7.13.3"/>
    </reaction>
</comment>
<keyword evidence="15" id="KW-0902">Two-component regulatory system</keyword>
<evidence type="ECO:0000259" key="23">
    <source>
        <dbReference type="PROSITE" id="PS50113"/>
    </source>
</evidence>
<evidence type="ECO:0000256" key="2">
    <source>
        <dbReference type="ARBA" id="ARBA00001966"/>
    </source>
</evidence>
<keyword evidence="9" id="KW-0808">Transferase</keyword>
<keyword evidence="11" id="KW-0547">Nucleotide-binding</keyword>
<dbReference type="GO" id="GO:0046983">
    <property type="term" value="F:protein dimerization activity"/>
    <property type="evidence" value="ECO:0007669"/>
    <property type="project" value="InterPro"/>
</dbReference>
<keyword evidence="8 19" id="KW-0597">Phosphoprotein</keyword>
<feature type="domain" description="PAC" evidence="23">
    <location>
        <begin position="246"/>
        <end position="302"/>
    </location>
</feature>
<evidence type="ECO:0000256" key="14">
    <source>
        <dbReference type="ARBA" id="ARBA00023004"/>
    </source>
</evidence>
<keyword evidence="7" id="KW-0963">Cytoplasm</keyword>
<dbReference type="Gene3D" id="3.40.50.2300">
    <property type="match status" value="1"/>
</dbReference>
<dbReference type="KEGG" id="dmm:dnm_092100"/>
<keyword evidence="13" id="KW-0067">ATP-binding</keyword>
<dbReference type="EC" id="2.7.13.3" evidence="4"/>
<dbReference type="CDD" id="cd00156">
    <property type="entry name" value="REC"/>
    <property type="match status" value="1"/>
</dbReference>
<dbReference type="CDD" id="cd16917">
    <property type="entry name" value="HATPase_UhpB-NarQ-NarX-like"/>
    <property type="match status" value="1"/>
</dbReference>
<dbReference type="InterPro" id="IPR036890">
    <property type="entry name" value="HATPase_C_sf"/>
</dbReference>
<keyword evidence="16" id="KW-0411">Iron-sulfur</keyword>
<keyword evidence="20" id="KW-0175">Coiled coil</keyword>
<dbReference type="SMART" id="SM00387">
    <property type="entry name" value="HATPase_c"/>
    <property type="match status" value="1"/>
</dbReference>
<dbReference type="PROSITE" id="PS50113">
    <property type="entry name" value="PAC"/>
    <property type="match status" value="1"/>
</dbReference>
<evidence type="ECO:0000256" key="18">
    <source>
        <dbReference type="ARBA" id="ARBA00030800"/>
    </source>
</evidence>
<keyword evidence="14" id="KW-0408">Iron</keyword>
<dbReference type="Gene3D" id="3.30.450.20">
    <property type="entry name" value="PAS domain"/>
    <property type="match status" value="1"/>
</dbReference>
<dbReference type="SUPFAM" id="SSF55785">
    <property type="entry name" value="PYP-like sensor domain (PAS domain)"/>
    <property type="match status" value="1"/>
</dbReference>
<keyword evidence="12 24" id="KW-0418">Kinase</keyword>
<comment type="function">
    <text evidence="17">Member of the two-component regulatory system NreB/NreC involved in the control of dissimilatory nitrate/nitrite reduction in response to oxygen. NreB functions as a direct oxygen sensor histidine kinase which is autophosphorylated, in the absence of oxygen, probably at the conserved histidine residue, and transfers its phosphate group probably to a conserved aspartate residue of NreC. NreB/NreC activates the expression of the nitrate (narGHJI) and nitrite (nir) reductase operons, as well as the putative nitrate transporter gene narT.</text>
</comment>
<accession>A0A975BWS5</accession>
<dbReference type="InterPro" id="IPR050482">
    <property type="entry name" value="Sensor_HK_TwoCompSys"/>
</dbReference>
<dbReference type="AlphaFoldDB" id="A0A975BWS5"/>
<dbReference type="Gene3D" id="1.20.5.1930">
    <property type="match status" value="1"/>
</dbReference>
<keyword evidence="6" id="KW-0004">4Fe-4S</keyword>
<evidence type="ECO:0000313" key="25">
    <source>
        <dbReference type="Proteomes" id="UP000663722"/>
    </source>
</evidence>
<evidence type="ECO:0000256" key="3">
    <source>
        <dbReference type="ARBA" id="ARBA00004496"/>
    </source>
</evidence>
<organism evidence="24 25">
    <name type="scientific">Desulfonema magnum</name>
    <dbReference type="NCBI Taxonomy" id="45655"/>
    <lineage>
        <taxon>Bacteria</taxon>
        <taxon>Pseudomonadati</taxon>
        <taxon>Thermodesulfobacteriota</taxon>
        <taxon>Desulfobacteria</taxon>
        <taxon>Desulfobacterales</taxon>
        <taxon>Desulfococcaceae</taxon>
        <taxon>Desulfonema</taxon>
    </lineage>
</organism>
<evidence type="ECO:0000256" key="8">
    <source>
        <dbReference type="ARBA" id="ARBA00022553"/>
    </source>
</evidence>
<dbReference type="PROSITE" id="PS50109">
    <property type="entry name" value="HIS_KIN"/>
    <property type="match status" value="1"/>
</dbReference>
<dbReference type="RefSeq" id="WP_207680201.1">
    <property type="nucleotide sequence ID" value="NZ_CP061800.1"/>
</dbReference>
<evidence type="ECO:0000313" key="24">
    <source>
        <dbReference type="EMBL" id="QTA93113.1"/>
    </source>
</evidence>
<keyword evidence="25" id="KW-1185">Reference proteome</keyword>
<dbReference type="PANTHER" id="PTHR24421:SF10">
    <property type="entry name" value="NITRATE_NITRITE SENSOR PROTEIN NARQ"/>
    <property type="match status" value="1"/>
</dbReference>
<feature type="domain" description="Histidine kinase" evidence="21">
    <location>
        <begin position="468"/>
        <end position="662"/>
    </location>
</feature>
<dbReference type="InterPro" id="IPR003594">
    <property type="entry name" value="HATPase_dom"/>
</dbReference>
<dbReference type="NCBIfam" id="TIGR00229">
    <property type="entry name" value="sensory_box"/>
    <property type="match status" value="1"/>
</dbReference>
<dbReference type="InterPro" id="IPR004358">
    <property type="entry name" value="Sig_transdc_His_kin-like_C"/>
</dbReference>
<sequence>MGQYEILLVDDDPLILKMTDEFLKSQGYDITAVSDGASAIEVTDQKNFDLVLTDLVMEPVDGLSVLRHAKKRNPETMVIIMTGFGDMDSAIHALRLNADDYILKPCELTEICARVSICLDKLKLRQKIRTDREKHYESLCKAHENLELKVEQRTAELVRTNDQLKREIEERKRMEKILSMYELIISTIRDKMAFIDRNYIYRTVNNAYTKYHNKPKDKIEGHSVAELLGTEIFENSVKDYLDRCLAGEEIHYQEWFVFADGKPRFMDVGYYPLIENGGSVSGVAVSSRNITNIKQTEEMLRKRTQELSERVKELNCLYCIFKLLEKKDVPLNEMLQEIVSHIPSGWQYPEKTCTRLILEGQEFKTENFTETAHRQYCNIHIGGQQIGVLEVCYLDENLEKDECPLLKEEQNLISAIADRLGKTIEHNRADEALERMNEQLLAEHYQRKELSKRLIDLLEKDRKNVAMELHDQIGQTLTSLKICLELVRNVKNNRTELEAGIKNAKNKASQAIRELKNIFHGLRPAMLDTLGLVPALRELFNEIENQTEIEIRFFYSKNFPKHFDKKQEIALYRIAQEALNNAVKYAKAKEVFVNLILKNQSISVSIEDDGIGFDPETVMADQKKGKRLGLVFMRERVIQLNGEFQIESREGGGTHLLAEIPL</sequence>
<comment type="cofactor">
    <cofactor evidence="2">
        <name>[4Fe-4S] cluster</name>
        <dbReference type="ChEBI" id="CHEBI:49883"/>
    </cofactor>
</comment>
<dbReference type="GO" id="GO:0005737">
    <property type="term" value="C:cytoplasm"/>
    <property type="evidence" value="ECO:0007669"/>
    <property type="project" value="UniProtKB-SubCell"/>
</dbReference>
<dbReference type="GO" id="GO:0016020">
    <property type="term" value="C:membrane"/>
    <property type="evidence" value="ECO:0007669"/>
    <property type="project" value="InterPro"/>
</dbReference>
<evidence type="ECO:0000256" key="9">
    <source>
        <dbReference type="ARBA" id="ARBA00022679"/>
    </source>
</evidence>
<dbReference type="PRINTS" id="PR00344">
    <property type="entry name" value="BCTRLSENSOR"/>
</dbReference>
<dbReference type="SUPFAM" id="SSF55874">
    <property type="entry name" value="ATPase domain of HSP90 chaperone/DNA topoisomerase II/histidine kinase"/>
    <property type="match status" value="1"/>
</dbReference>
<keyword evidence="10" id="KW-0479">Metal-binding</keyword>
<dbReference type="InterPro" id="IPR011006">
    <property type="entry name" value="CheY-like_superfamily"/>
</dbReference>
<dbReference type="Pfam" id="PF00072">
    <property type="entry name" value="Response_reg"/>
    <property type="match status" value="1"/>
</dbReference>
<dbReference type="PROSITE" id="PS50110">
    <property type="entry name" value="RESPONSE_REGULATORY"/>
    <property type="match status" value="1"/>
</dbReference>
<dbReference type="Proteomes" id="UP000663722">
    <property type="component" value="Chromosome"/>
</dbReference>
<dbReference type="GO" id="GO:0046872">
    <property type="term" value="F:metal ion binding"/>
    <property type="evidence" value="ECO:0007669"/>
    <property type="project" value="UniProtKB-KW"/>
</dbReference>
<evidence type="ECO:0000256" key="17">
    <source>
        <dbReference type="ARBA" id="ARBA00024827"/>
    </source>
</evidence>
<dbReference type="GO" id="GO:0000155">
    <property type="term" value="F:phosphorelay sensor kinase activity"/>
    <property type="evidence" value="ECO:0007669"/>
    <property type="project" value="InterPro"/>
</dbReference>
<dbReference type="Pfam" id="PF07730">
    <property type="entry name" value="HisKA_3"/>
    <property type="match status" value="1"/>
</dbReference>
<name>A0A975BWS5_9BACT</name>
<proteinExistence type="predicted"/>
<dbReference type="Pfam" id="PF02518">
    <property type="entry name" value="HATPase_c"/>
    <property type="match status" value="1"/>
</dbReference>
<dbReference type="SMART" id="SM00448">
    <property type="entry name" value="REC"/>
    <property type="match status" value="1"/>
</dbReference>